<protein>
    <submittedName>
        <fullName evidence="1">Uncharacterized protein</fullName>
    </submittedName>
</protein>
<name>A0AAP0PM20_9MAGN</name>
<reference evidence="1 2" key="1">
    <citation type="submission" date="2024-01" db="EMBL/GenBank/DDBJ databases">
        <title>Genome assemblies of Stephania.</title>
        <authorList>
            <person name="Yang L."/>
        </authorList>
    </citation>
    <scope>NUCLEOTIDE SEQUENCE [LARGE SCALE GENOMIC DNA]</scope>
    <source>
        <strain evidence="1">QJT</strain>
        <tissue evidence="1">Leaf</tissue>
    </source>
</reference>
<comment type="caution">
    <text evidence="1">The sequence shown here is derived from an EMBL/GenBank/DDBJ whole genome shotgun (WGS) entry which is preliminary data.</text>
</comment>
<dbReference type="EMBL" id="JBBNAE010000002">
    <property type="protein sequence ID" value="KAK9146620.1"/>
    <property type="molecule type" value="Genomic_DNA"/>
</dbReference>
<keyword evidence="2" id="KW-1185">Reference proteome</keyword>
<proteinExistence type="predicted"/>
<dbReference type="Proteomes" id="UP001417504">
    <property type="component" value="Unassembled WGS sequence"/>
</dbReference>
<organism evidence="1 2">
    <name type="scientific">Stephania japonica</name>
    <dbReference type="NCBI Taxonomy" id="461633"/>
    <lineage>
        <taxon>Eukaryota</taxon>
        <taxon>Viridiplantae</taxon>
        <taxon>Streptophyta</taxon>
        <taxon>Embryophyta</taxon>
        <taxon>Tracheophyta</taxon>
        <taxon>Spermatophyta</taxon>
        <taxon>Magnoliopsida</taxon>
        <taxon>Ranunculales</taxon>
        <taxon>Menispermaceae</taxon>
        <taxon>Menispermoideae</taxon>
        <taxon>Cissampelideae</taxon>
        <taxon>Stephania</taxon>
    </lineage>
</organism>
<evidence type="ECO:0000313" key="2">
    <source>
        <dbReference type="Proteomes" id="UP001417504"/>
    </source>
</evidence>
<sequence>MLCYLHLHLVESNAQKILICSDSIPPLPPKPPDLMVLIESLTKAALATTSISFVAAIHSRFYILPP</sequence>
<gene>
    <name evidence="1" type="ORF">Sjap_006523</name>
</gene>
<dbReference type="AlphaFoldDB" id="A0AAP0PM20"/>
<accession>A0AAP0PM20</accession>
<evidence type="ECO:0000313" key="1">
    <source>
        <dbReference type="EMBL" id="KAK9146620.1"/>
    </source>
</evidence>